<gene>
    <name evidence="1" type="ORF">OVA965_LOCUS46238</name>
    <name evidence="2" type="ORF">TMI583_LOCUS20933</name>
</gene>
<dbReference type="Proteomes" id="UP000677228">
    <property type="component" value="Unassembled WGS sequence"/>
</dbReference>
<feature type="non-terminal residue" evidence="2">
    <location>
        <position position="42"/>
    </location>
</feature>
<evidence type="ECO:0000313" key="3">
    <source>
        <dbReference type="Proteomes" id="UP000682733"/>
    </source>
</evidence>
<accession>A0A8S2LKW5</accession>
<dbReference type="Proteomes" id="UP000682733">
    <property type="component" value="Unassembled WGS sequence"/>
</dbReference>
<name>A0A8S2LKW5_9BILA</name>
<organism evidence="2 3">
    <name type="scientific">Didymodactylos carnosus</name>
    <dbReference type="NCBI Taxonomy" id="1234261"/>
    <lineage>
        <taxon>Eukaryota</taxon>
        <taxon>Metazoa</taxon>
        <taxon>Spiralia</taxon>
        <taxon>Gnathifera</taxon>
        <taxon>Rotifera</taxon>
        <taxon>Eurotatoria</taxon>
        <taxon>Bdelloidea</taxon>
        <taxon>Philodinida</taxon>
        <taxon>Philodinidae</taxon>
        <taxon>Didymodactylos</taxon>
    </lineage>
</organism>
<dbReference type="EMBL" id="CAJNOK010084363">
    <property type="protein sequence ID" value="CAF1687074.1"/>
    <property type="molecule type" value="Genomic_DNA"/>
</dbReference>
<sequence>MGSCRGRRNSDRAIRGVYRVAHSLQRPVAFVGYGPFTINPDP</sequence>
<proteinExistence type="predicted"/>
<evidence type="ECO:0000313" key="1">
    <source>
        <dbReference type="EMBL" id="CAF1687074.1"/>
    </source>
</evidence>
<dbReference type="EMBL" id="CAJOBA010020528">
    <property type="protein sequence ID" value="CAF3908666.1"/>
    <property type="molecule type" value="Genomic_DNA"/>
</dbReference>
<dbReference type="AlphaFoldDB" id="A0A8S2LKW5"/>
<comment type="caution">
    <text evidence="2">The sequence shown here is derived from an EMBL/GenBank/DDBJ whole genome shotgun (WGS) entry which is preliminary data.</text>
</comment>
<reference evidence="2" key="1">
    <citation type="submission" date="2021-02" db="EMBL/GenBank/DDBJ databases">
        <authorList>
            <person name="Nowell W R."/>
        </authorList>
    </citation>
    <scope>NUCLEOTIDE SEQUENCE</scope>
</reference>
<protein>
    <submittedName>
        <fullName evidence="2">Uncharacterized protein</fullName>
    </submittedName>
</protein>
<evidence type="ECO:0000313" key="2">
    <source>
        <dbReference type="EMBL" id="CAF3908666.1"/>
    </source>
</evidence>